<feature type="transmembrane region" description="Helical" evidence="7">
    <location>
        <begin position="217"/>
        <end position="238"/>
    </location>
</feature>
<feature type="transmembrane region" description="Helical" evidence="7">
    <location>
        <begin position="59"/>
        <end position="81"/>
    </location>
</feature>
<feature type="transmembrane region" description="Helical" evidence="7">
    <location>
        <begin position="155"/>
        <end position="176"/>
    </location>
</feature>
<feature type="transmembrane region" description="Helical" evidence="7">
    <location>
        <begin position="557"/>
        <end position="579"/>
    </location>
</feature>
<dbReference type="RefSeq" id="XP_013386255.1">
    <property type="nucleotide sequence ID" value="XM_013530801.1"/>
</dbReference>
<dbReference type="InterPro" id="IPR020846">
    <property type="entry name" value="MFS_dom"/>
</dbReference>
<protein>
    <submittedName>
        <fullName evidence="10">Major facilitator superfamily domain-containing protein 8 isoform X4</fullName>
    </submittedName>
</protein>
<evidence type="ECO:0000256" key="1">
    <source>
        <dbReference type="ARBA" id="ARBA00004127"/>
    </source>
</evidence>
<evidence type="ECO:0000259" key="8">
    <source>
        <dbReference type="PROSITE" id="PS50850"/>
    </source>
</evidence>
<feature type="transmembrane region" description="Helical" evidence="7">
    <location>
        <begin position="322"/>
        <end position="341"/>
    </location>
</feature>
<keyword evidence="9" id="KW-1185">Reference proteome</keyword>
<comment type="subcellular location">
    <subcellularLocation>
        <location evidence="1">Endomembrane system</location>
        <topology evidence="1">Multi-pass membrane protein</topology>
    </subcellularLocation>
</comment>
<evidence type="ECO:0000256" key="6">
    <source>
        <dbReference type="SAM" id="MobiDB-lite"/>
    </source>
</evidence>
<keyword evidence="5 7" id="KW-0472">Membrane</keyword>
<feature type="transmembrane region" description="Helical" evidence="7">
    <location>
        <begin position="393"/>
        <end position="412"/>
    </location>
</feature>
<reference evidence="10" key="1">
    <citation type="submission" date="2025-08" db="UniProtKB">
        <authorList>
            <consortium name="RefSeq"/>
        </authorList>
    </citation>
    <scope>IDENTIFICATION</scope>
    <source>
        <tissue evidence="10">Gonads</tissue>
    </source>
</reference>
<dbReference type="SUPFAM" id="SSF103473">
    <property type="entry name" value="MFS general substrate transporter"/>
    <property type="match status" value="1"/>
</dbReference>
<accession>A0A1S3HJE7</accession>
<dbReference type="PANTHER" id="PTHR23510:SF3">
    <property type="entry name" value="MAJOR FACILITATOR SUPERFAMILY DOMAIN-CONTAINING PROTEIN 8"/>
    <property type="match status" value="1"/>
</dbReference>
<feature type="transmembrane region" description="Helical" evidence="7">
    <location>
        <begin position="534"/>
        <end position="551"/>
    </location>
</feature>
<feature type="transmembrane region" description="Helical" evidence="7">
    <location>
        <begin position="258"/>
        <end position="277"/>
    </location>
</feature>
<dbReference type="InParanoid" id="A0A1S3HJE7"/>
<evidence type="ECO:0000313" key="9">
    <source>
        <dbReference type="Proteomes" id="UP000085678"/>
    </source>
</evidence>
<dbReference type="GO" id="GO:0005765">
    <property type="term" value="C:lysosomal membrane"/>
    <property type="evidence" value="ECO:0007669"/>
    <property type="project" value="TreeGrafter"/>
</dbReference>
<evidence type="ECO:0000256" key="4">
    <source>
        <dbReference type="ARBA" id="ARBA00022989"/>
    </source>
</evidence>
<dbReference type="FunCoup" id="A0A1S3HJE7">
    <property type="interactions" value="211"/>
</dbReference>
<feature type="region of interest" description="Disordered" evidence="6">
    <location>
        <begin position="1"/>
        <end position="20"/>
    </location>
</feature>
<feature type="transmembrane region" description="Helical" evidence="7">
    <location>
        <begin position="491"/>
        <end position="513"/>
    </location>
</feature>
<feature type="transmembrane region" description="Helical" evidence="7">
    <location>
        <begin position="93"/>
        <end position="114"/>
    </location>
</feature>
<evidence type="ECO:0000256" key="7">
    <source>
        <dbReference type="SAM" id="Phobius"/>
    </source>
</evidence>
<name>A0A1S3HJE7_LINAN</name>
<feature type="transmembrane region" description="Helical" evidence="7">
    <location>
        <begin position="126"/>
        <end position="143"/>
    </location>
</feature>
<feature type="transmembrane region" description="Helical" evidence="7">
    <location>
        <begin position="361"/>
        <end position="381"/>
    </location>
</feature>
<dbReference type="InterPro" id="IPR036259">
    <property type="entry name" value="MFS_trans_sf"/>
</dbReference>
<dbReference type="GO" id="GO:0012505">
    <property type="term" value="C:endomembrane system"/>
    <property type="evidence" value="ECO:0007669"/>
    <property type="project" value="UniProtKB-SubCell"/>
</dbReference>
<evidence type="ECO:0000313" key="10">
    <source>
        <dbReference type="RefSeq" id="XP_013386255.1"/>
    </source>
</evidence>
<dbReference type="Pfam" id="PF07690">
    <property type="entry name" value="MFS_1"/>
    <property type="match status" value="3"/>
</dbReference>
<dbReference type="GeneID" id="106155795"/>
<dbReference type="InterPro" id="IPR051068">
    <property type="entry name" value="MFS_Domain-Containing_Protein"/>
</dbReference>
<evidence type="ECO:0000256" key="3">
    <source>
        <dbReference type="ARBA" id="ARBA00022692"/>
    </source>
</evidence>
<dbReference type="Gene3D" id="1.20.1250.20">
    <property type="entry name" value="MFS general substrate transporter like domains"/>
    <property type="match status" value="2"/>
</dbReference>
<dbReference type="STRING" id="7574.A0A1S3HJE7"/>
<feature type="domain" description="Major facilitator superfamily (MFS) profile" evidence="8">
    <location>
        <begin position="56"/>
        <end position="579"/>
    </location>
</feature>
<sequence>MPEAEDAFPSEGADTSHIYPDLDVNQESGLERSGTPVGVPSTVIEPPNVYKSRWRSIRVMYLTMFLSSVSFSICMSSIWPYLRMLDRSATTAFLGWVVAAYSLGQLAASPVFGAWATCRRRSREPLVVSIVINILANLMYAYIVDIPGAAYRKYYLIVARALIGFGAGNVAVVRSYTSGATTIKERTGAMASMSACQATGFILGPGRLTGAMTSMSACQATGFILGPGIQAMLVPLGYPIKTSSDLYKYLPLNLYTAPVFLSAVLGLVNVVLLVVVFREHTVVDDSDLDFSRGGSVNADLNEYDAHLQDTTPLGIEVKPDRIAVLVLLFIFFIVLFVFSIFETIATPLTMDEYAWTEEQASLYVGITLAVAGIIAIVVFILIKILSRKLNERFILIGGFIFVLAGFIVYLPWGPARPDVEIAKLTNSSSASVTDMSGMIMEEVEVLGRNVTAAVTTIKTTVTAHTTDLKPAGCPYYFSWCLTTPKIFIEQYFSGTFLIAVGYPTTNVMTYTLFSKILGPKPQGLMMGCLTGSGSLGRVLGPLFVSNLYFLLGPRYSFVGVCGIVFVAVVTTCACFHRLVPFGESKKKEKKLKVESDGFVGNYTSVSSVMFQDLSVSNELESEDSESVMNSLMNSLRTAFENSEGYVQ</sequence>
<keyword evidence="4 7" id="KW-1133">Transmembrane helix</keyword>
<proteinExistence type="predicted"/>
<dbReference type="PROSITE" id="PS50850">
    <property type="entry name" value="MFS"/>
    <property type="match status" value="1"/>
</dbReference>
<dbReference type="Proteomes" id="UP000085678">
    <property type="component" value="Unplaced"/>
</dbReference>
<keyword evidence="3 7" id="KW-0812">Transmembrane</keyword>
<dbReference type="OrthoDB" id="370281at2759"/>
<dbReference type="InterPro" id="IPR011701">
    <property type="entry name" value="MFS"/>
</dbReference>
<dbReference type="AlphaFoldDB" id="A0A1S3HJE7"/>
<dbReference type="CDD" id="cd17326">
    <property type="entry name" value="MFS_MFSD8"/>
    <property type="match status" value="1"/>
</dbReference>
<evidence type="ECO:0000256" key="5">
    <source>
        <dbReference type="ARBA" id="ARBA00023136"/>
    </source>
</evidence>
<organism evidence="9 10">
    <name type="scientific">Lingula anatina</name>
    <name type="common">Brachiopod</name>
    <name type="synonym">Lingula unguis</name>
    <dbReference type="NCBI Taxonomy" id="7574"/>
    <lineage>
        <taxon>Eukaryota</taxon>
        <taxon>Metazoa</taxon>
        <taxon>Spiralia</taxon>
        <taxon>Lophotrochozoa</taxon>
        <taxon>Brachiopoda</taxon>
        <taxon>Linguliformea</taxon>
        <taxon>Lingulata</taxon>
        <taxon>Lingulida</taxon>
        <taxon>Linguloidea</taxon>
        <taxon>Lingulidae</taxon>
        <taxon>Lingula</taxon>
    </lineage>
</organism>
<evidence type="ECO:0000256" key="2">
    <source>
        <dbReference type="ARBA" id="ARBA00022448"/>
    </source>
</evidence>
<keyword evidence="2" id="KW-0813">Transport</keyword>
<dbReference type="PANTHER" id="PTHR23510">
    <property type="entry name" value="INNER MEMBRANE TRANSPORT PROTEIN YAJR"/>
    <property type="match status" value="1"/>
</dbReference>
<dbReference type="GO" id="GO:0022857">
    <property type="term" value="F:transmembrane transporter activity"/>
    <property type="evidence" value="ECO:0007669"/>
    <property type="project" value="InterPro"/>
</dbReference>
<gene>
    <name evidence="10" type="primary">LOC106155795</name>
</gene>